<dbReference type="SUPFAM" id="SSF52283">
    <property type="entry name" value="Formate/glycerate dehydrogenase catalytic domain-like"/>
    <property type="match status" value="1"/>
</dbReference>
<dbReference type="InterPro" id="IPR029752">
    <property type="entry name" value="D-isomer_DH_CS1"/>
</dbReference>
<dbReference type="InterPro" id="IPR006139">
    <property type="entry name" value="D-isomer_2_OHA_DH_cat_dom"/>
</dbReference>
<dbReference type="PANTHER" id="PTHR43761">
    <property type="entry name" value="D-ISOMER SPECIFIC 2-HYDROXYACID DEHYDROGENASE FAMILY PROTEIN (AFU_ORTHOLOGUE AFUA_1G13630)"/>
    <property type="match status" value="1"/>
</dbReference>
<dbReference type="EMBL" id="FOXW01000001">
    <property type="protein sequence ID" value="SFQ03279.1"/>
    <property type="molecule type" value="Genomic_DNA"/>
</dbReference>
<sequence>MKIIVLEGYTTNPGDLNWDGLNELGNLEVYHRTSLTDEKEIIDRIGNAEIVLTNKTPITGSIMDACPYLKYIGVLATGYNVVDLKAAKEKGIVVTNVPDYSTPSVAQMTFALLLEICQHVGHHSQAVHEGKWEKSPDWSFFDFPLIELVGKTIGIIGFGSIGQETAKIANAFGMNVIAYNRSQSEEGKKLAVYVSLDELLKQSDVISLHIPLVEETKSLIDEEAIAKMKNGVVVLNTARGELLDEQAVADALNSGKIYAAGVDVVSTESIESSNPLLKAQNCFITPHIAWATKESRTRLIDIATNNIKQYINGDPVNVVNSD</sequence>
<dbReference type="InterPro" id="IPR029753">
    <property type="entry name" value="D-isomer_DH_CS"/>
</dbReference>
<comment type="similarity">
    <text evidence="1 4">Belongs to the D-isomer specific 2-hydroxyacid dehydrogenase family.</text>
</comment>
<dbReference type="FunFam" id="3.40.50.720:FF:000203">
    <property type="entry name" value="D-3-phosphoglycerate dehydrogenase (SerA)"/>
    <property type="match status" value="1"/>
</dbReference>
<dbReference type="InterPro" id="IPR050418">
    <property type="entry name" value="D-iso_2-hydroxyacid_DH_PdxB"/>
</dbReference>
<dbReference type="CDD" id="cd12162">
    <property type="entry name" value="2-Hacid_dh_4"/>
    <property type="match status" value="1"/>
</dbReference>
<organism evidence="7 8">
    <name type="scientific">Desemzia incerta</name>
    <dbReference type="NCBI Taxonomy" id="82801"/>
    <lineage>
        <taxon>Bacteria</taxon>
        <taxon>Bacillati</taxon>
        <taxon>Bacillota</taxon>
        <taxon>Bacilli</taxon>
        <taxon>Lactobacillales</taxon>
        <taxon>Carnobacteriaceae</taxon>
        <taxon>Desemzia</taxon>
    </lineage>
</organism>
<feature type="domain" description="D-isomer specific 2-hydroxyacid dehydrogenase NAD-binding" evidence="6">
    <location>
        <begin position="110"/>
        <end position="289"/>
    </location>
</feature>
<dbReference type="GO" id="GO:0016616">
    <property type="term" value="F:oxidoreductase activity, acting on the CH-OH group of donors, NAD or NADP as acceptor"/>
    <property type="evidence" value="ECO:0007669"/>
    <property type="project" value="InterPro"/>
</dbReference>
<protein>
    <submittedName>
        <fullName evidence="7">Glycerate dehydrogenase</fullName>
    </submittedName>
</protein>
<evidence type="ECO:0000256" key="2">
    <source>
        <dbReference type="ARBA" id="ARBA00023002"/>
    </source>
</evidence>
<evidence type="ECO:0000259" key="6">
    <source>
        <dbReference type="Pfam" id="PF02826"/>
    </source>
</evidence>
<dbReference type="InterPro" id="IPR006140">
    <property type="entry name" value="D-isomer_DH_NAD-bd"/>
</dbReference>
<gene>
    <name evidence="7" type="ORF">SAMN04488506_0395</name>
</gene>
<evidence type="ECO:0000313" key="8">
    <source>
        <dbReference type="Proteomes" id="UP000199136"/>
    </source>
</evidence>
<evidence type="ECO:0000256" key="3">
    <source>
        <dbReference type="ARBA" id="ARBA00023027"/>
    </source>
</evidence>
<evidence type="ECO:0000256" key="1">
    <source>
        <dbReference type="ARBA" id="ARBA00005854"/>
    </source>
</evidence>
<dbReference type="SUPFAM" id="SSF51735">
    <property type="entry name" value="NAD(P)-binding Rossmann-fold domains"/>
    <property type="match status" value="1"/>
</dbReference>
<evidence type="ECO:0000256" key="4">
    <source>
        <dbReference type="RuleBase" id="RU003719"/>
    </source>
</evidence>
<dbReference type="Gene3D" id="3.40.50.720">
    <property type="entry name" value="NAD(P)-binding Rossmann-like Domain"/>
    <property type="match status" value="2"/>
</dbReference>
<keyword evidence="8" id="KW-1185">Reference proteome</keyword>
<dbReference type="Proteomes" id="UP000199136">
    <property type="component" value="Unassembled WGS sequence"/>
</dbReference>
<dbReference type="AlphaFoldDB" id="A0A1I5V6Y6"/>
<dbReference type="InterPro" id="IPR036291">
    <property type="entry name" value="NAD(P)-bd_dom_sf"/>
</dbReference>
<dbReference type="PROSITE" id="PS00670">
    <property type="entry name" value="D_2_HYDROXYACID_DH_2"/>
    <property type="match status" value="1"/>
</dbReference>
<evidence type="ECO:0000259" key="5">
    <source>
        <dbReference type="Pfam" id="PF00389"/>
    </source>
</evidence>
<dbReference type="PROSITE" id="PS00671">
    <property type="entry name" value="D_2_HYDROXYACID_DH_3"/>
    <property type="match status" value="1"/>
</dbReference>
<dbReference type="GO" id="GO:0051287">
    <property type="term" value="F:NAD binding"/>
    <property type="evidence" value="ECO:0007669"/>
    <property type="project" value="InterPro"/>
</dbReference>
<keyword evidence="3" id="KW-0520">NAD</keyword>
<keyword evidence="2 4" id="KW-0560">Oxidoreductase</keyword>
<feature type="domain" description="D-isomer specific 2-hydroxyacid dehydrogenase catalytic" evidence="5">
    <location>
        <begin position="26"/>
        <end position="320"/>
    </location>
</feature>
<accession>A0A1I5V6Y6</accession>
<name>A0A1I5V6Y6_9LACT</name>
<dbReference type="PROSITE" id="PS00065">
    <property type="entry name" value="D_2_HYDROXYACID_DH_1"/>
    <property type="match status" value="1"/>
</dbReference>
<evidence type="ECO:0000313" key="7">
    <source>
        <dbReference type="EMBL" id="SFQ03279.1"/>
    </source>
</evidence>
<dbReference type="PANTHER" id="PTHR43761:SF1">
    <property type="entry name" value="D-ISOMER SPECIFIC 2-HYDROXYACID DEHYDROGENASE CATALYTIC DOMAIN-CONTAINING PROTEIN-RELATED"/>
    <property type="match status" value="1"/>
</dbReference>
<proteinExistence type="inferred from homology"/>
<dbReference type="OrthoDB" id="9805416at2"/>
<dbReference type="RefSeq" id="WP_092479464.1">
    <property type="nucleotide sequence ID" value="NZ_FOXW01000001.1"/>
</dbReference>
<dbReference type="Pfam" id="PF02826">
    <property type="entry name" value="2-Hacid_dh_C"/>
    <property type="match status" value="1"/>
</dbReference>
<reference evidence="7 8" key="1">
    <citation type="submission" date="2016-10" db="EMBL/GenBank/DDBJ databases">
        <authorList>
            <person name="de Groot N.N."/>
        </authorList>
    </citation>
    <scope>NUCLEOTIDE SEQUENCE [LARGE SCALE GENOMIC DNA]</scope>
    <source>
        <strain evidence="7 8">DSM 20581</strain>
    </source>
</reference>
<dbReference type="STRING" id="82801.SAMN04488506_0395"/>
<dbReference type="Pfam" id="PF00389">
    <property type="entry name" value="2-Hacid_dh"/>
    <property type="match status" value="1"/>
</dbReference>